<organism evidence="2 3">
    <name type="scientific">Strongylus vulgaris</name>
    <name type="common">Blood worm</name>
    <dbReference type="NCBI Taxonomy" id="40348"/>
    <lineage>
        <taxon>Eukaryota</taxon>
        <taxon>Metazoa</taxon>
        <taxon>Ecdysozoa</taxon>
        <taxon>Nematoda</taxon>
        <taxon>Chromadorea</taxon>
        <taxon>Rhabditida</taxon>
        <taxon>Rhabditina</taxon>
        <taxon>Rhabditomorpha</taxon>
        <taxon>Strongyloidea</taxon>
        <taxon>Strongylidae</taxon>
        <taxon>Strongylus</taxon>
    </lineage>
</organism>
<accession>A0A3P7J0I3</accession>
<sequence>MLSESTNNHCEEIPADKPSSAPLQSEVIVISDDSRSDVDKNDNHAPELSPSQNDEVITIYDDSRSGIDTCENDGIIDVIGDDVPPKLQIFSPKEREEV</sequence>
<evidence type="ECO:0000313" key="3">
    <source>
        <dbReference type="Proteomes" id="UP000270094"/>
    </source>
</evidence>
<dbReference type="EMBL" id="UYYB01020617">
    <property type="protein sequence ID" value="VDM71484.1"/>
    <property type="molecule type" value="Genomic_DNA"/>
</dbReference>
<gene>
    <name evidence="2" type="ORF">SVUK_LOCUS6482</name>
</gene>
<dbReference type="AlphaFoldDB" id="A0A3P7J0I3"/>
<keyword evidence="3" id="KW-1185">Reference proteome</keyword>
<proteinExistence type="predicted"/>
<protein>
    <submittedName>
        <fullName evidence="2">Uncharacterized protein</fullName>
    </submittedName>
</protein>
<feature type="compositionally biased region" description="Basic and acidic residues" evidence="1">
    <location>
        <begin position="32"/>
        <end position="45"/>
    </location>
</feature>
<reference evidence="2 3" key="1">
    <citation type="submission" date="2018-11" db="EMBL/GenBank/DDBJ databases">
        <authorList>
            <consortium name="Pathogen Informatics"/>
        </authorList>
    </citation>
    <scope>NUCLEOTIDE SEQUENCE [LARGE SCALE GENOMIC DNA]</scope>
</reference>
<name>A0A3P7J0I3_STRVU</name>
<dbReference type="Proteomes" id="UP000270094">
    <property type="component" value="Unassembled WGS sequence"/>
</dbReference>
<feature type="region of interest" description="Disordered" evidence="1">
    <location>
        <begin position="1"/>
        <end position="53"/>
    </location>
</feature>
<evidence type="ECO:0000256" key="1">
    <source>
        <dbReference type="SAM" id="MobiDB-lite"/>
    </source>
</evidence>
<evidence type="ECO:0000313" key="2">
    <source>
        <dbReference type="EMBL" id="VDM71484.1"/>
    </source>
</evidence>